<protein>
    <submittedName>
        <fullName evidence="1">Uncharacterized protein</fullName>
    </submittedName>
</protein>
<dbReference type="AlphaFoldDB" id="A0A9D4VAP0"/>
<evidence type="ECO:0000313" key="2">
    <source>
        <dbReference type="Proteomes" id="UP000886520"/>
    </source>
</evidence>
<accession>A0A9D4VAP0</accession>
<dbReference type="EMBL" id="JABFUD020000003">
    <property type="protein sequence ID" value="KAI5082564.1"/>
    <property type="molecule type" value="Genomic_DNA"/>
</dbReference>
<dbReference type="Proteomes" id="UP000886520">
    <property type="component" value="Chromosome 2"/>
</dbReference>
<organism evidence="1 2">
    <name type="scientific">Adiantum capillus-veneris</name>
    <name type="common">Maidenhair fern</name>
    <dbReference type="NCBI Taxonomy" id="13818"/>
    <lineage>
        <taxon>Eukaryota</taxon>
        <taxon>Viridiplantae</taxon>
        <taxon>Streptophyta</taxon>
        <taxon>Embryophyta</taxon>
        <taxon>Tracheophyta</taxon>
        <taxon>Polypodiopsida</taxon>
        <taxon>Polypodiidae</taxon>
        <taxon>Polypodiales</taxon>
        <taxon>Pteridineae</taxon>
        <taxon>Pteridaceae</taxon>
        <taxon>Vittarioideae</taxon>
        <taxon>Adiantum</taxon>
    </lineage>
</organism>
<proteinExistence type="predicted"/>
<name>A0A9D4VAP0_ADICA</name>
<comment type="caution">
    <text evidence="1">The sequence shown here is derived from an EMBL/GenBank/DDBJ whole genome shotgun (WGS) entry which is preliminary data.</text>
</comment>
<reference evidence="1" key="1">
    <citation type="submission" date="2021-01" db="EMBL/GenBank/DDBJ databases">
        <title>Adiantum capillus-veneris genome.</title>
        <authorList>
            <person name="Fang Y."/>
            <person name="Liao Q."/>
        </authorList>
    </citation>
    <scope>NUCLEOTIDE SEQUENCE</scope>
    <source>
        <strain evidence="1">H3</strain>
        <tissue evidence="1">Leaf</tissue>
    </source>
</reference>
<keyword evidence="2" id="KW-1185">Reference proteome</keyword>
<gene>
    <name evidence="1" type="ORF">GOP47_0002307</name>
</gene>
<sequence>MKGLYDGDIVREDAGQETWSSFHAREYDSCLVGFCFLGSEAGQLAMPVARAVICIKMAKAGTASLNFSLLASNCKCTHTEEERERERECVCGCVCARVCEREFSWVDRMLELGRESGGLMRS</sequence>
<evidence type="ECO:0000313" key="1">
    <source>
        <dbReference type="EMBL" id="KAI5082564.1"/>
    </source>
</evidence>